<evidence type="ECO:0000313" key="2">
    <source>
        <dbReference type="Proteomes" id="UP000499080"/>
    </source>
</evidence>
<comment type="caution">
    <text evidence="1">The sequence shown here is derived from an EMBL/GenBank/DDBJ whole genome shotgun (WGS) entry which is preliminary data.</text>
</comment>
<gene>
    <name evidence="1" type="ORF">AVEN_182526_1</name>
</gene>
<dbReference type="AlphaFoldDB" id="A0A4Y2BZK4"/>
<accession>A0A4Y2BZK4</accession>
<dbReference type="EMBL" id="BGPR01000125">
    <property type="protein sequence ID" value="GBL96947.1"/>
    <property type="molecule type" value="Genomic_DNA"/>
</dbReference>
<sequence length="159" mass="18043">MAVNLEKSASQSFSLTHETFRPEIQYQNTSIANTDGLTYLGVTFDNKLSWRLHVQGLSDRVTNRLSVLKRLAGCKWGCARSTINATFNTFILRLRTYFYEAIITAPQLVINKLEVLQNQALRLITDAVKSTPIDAMLLLTGNKPFQDIMKEKALVLYEK</sequence>
<evidence type="ECO:0008006" key="3">
    <source>
        <dbReference type="Google" id="ProtNLM"/>
    </source>
</evidence>
<organism evidence="1 2">
    <name type="scientific">Araneus ventricosus</name>
    <name type="common">Orbweaver spider</name>
    <name type="synonym">Epeira ventricosa</name>
    <dbReference type="NCBI Taxonomy" id="182803"/>
    <lineage>
        <taxon>Eukaryota</taxon>
        <taxon>Metazoa</taxon>
        <taxon>Ecdysozoa</taxon>
        <taxon>Arthropoda</taxon>
        <taxon>Chelicerata</taxon>
        <taxon>Arachnida</taxon>
        <taxon>Araneae</taxon>
        <taxon>Araneomorphae</taxon>
        <taxon>Entelegynae</taxon>
        <taxon>Araneoidea</taxon>
        <taxon>Araneidae</taxon>
        <taxon>Araneus</taxon>
    </lineage>
</organism>
<protein>
    <recommendedName>
        <fullName evidence="3">Reverse transcriptase domain-containing protein</fullName>
    </recommendedName>
</protein>
<proteinExistence type="predicted"/>
<evidence type="ECO:0000313" key="1">
    <source>
        <dbReference type="EMBL" id="GBL96947.1"/>
    </source>
</evidence>
<dbReference type="OrthoDB" id="6429398at2759"/>
<name>A0A4Y2BZK4_ARAVE</name>
<reference evidence="1 2" key="1">
    <citation type="journal article" date="2019" name="Sci. Rep.">
        <title>Orb-weaving spider Araneus ventricosus genome elucidates the spidroin gene catalogue.</title>
        <authorList>
            <person name="Kono N."/>
            <person name="Nakamura H."/>
            <person name="Ohtoshi R."/>
            <person name="Moran D.A.P."/>
            <person name="Shinohara A."/>
            <person name="Yoshida Y."/>
            <person name="Fujiwara M."/>
            <person name="Mori M."/>
            <person name="Tomita M."/>
            <person name="Arakawa K."/>
        </authorList>
    </citation>
    <scope>NUCLEOTIDE SEQUENCE [LARGE SCALE GENOMIC DNA]</scope>
</reference>
<keyword evidence="2" id="KW-1185">Reference proteome</keyword>
<dbReference type="Proteomes" id="UP000499080">
    <property type="component" value="Unassembled WGS sequence"/>
</dbReference>